<comment type="caution">
    <text evidence="4">The sequence shown here is derived from an EMBL/GenBank/DDBJ whole genome shotgun (WGS) entry which is preliminary data.</text>
</comment>
<keyword evidence="3" id="KW-1133">Transmembrane helix</keyword>
<keyword evidence="3" id="KW-0812">Transmembrane</keyword>
<name>A0A9W7EHH1_9STRA</name>
<dbReference type="EMBL" id="BRXY01000230">
    <property type="protein sequence ID" value="GMH79098.1"/>
    <property type="molecule type" value="Genomic_DNA"/>
</dbReference>
<accession>A0A9W7EHH1</accession>
<dbReference type="AlphaFoldDB" id="A0A9W7EHH1"/>
<dbReference type="Proteomes" id="UP001165085">
    <property type="component" value="Unassembled WGS sequence"/>
</dbReference>
<reference evidence="5" key="1">
    <citation type="journal article" date="2023" name="Commun. Biol.">
        <title>Genome analysis of Parmales, the sister group of diatoms, reveals the evolutionary specialization of diatoms from phago-mixotrophs to photoautotrophs.</title>
        <authorList>
            <person name="Ban H."/>
            <person name="Sato S."/>
            <person name="Yoshikawa S."/>
            <person name="Yamada K."/>
            <person name="Nakamura Y."/>
            <person name="Ichinomiya M."/>
            <person name="Sato N."/>
            <person name="Blanc-Mathieu R."/>
            <person name="Endo H."/>
            <person name="Kuwata A."/>
            <person name="Ogata H."/>
        </authorList>
    </citation>
    <scope>NUCLEOTIDE SEQUENCE [LARGE SCALE GENOMIC DNA]</scope>
    <source>
        <strain evidence="5">NIES 3701</strain>
    </source>
</reference>
<feature type="transmembrane region" description="Helical" evidence="3">
    <location>
        <begin position="354"/>
        <end position="373"/>
    </location>
</feature>
<keyword evidence="1" id="KW-0175">Coiled coil</keyword>
<feature type="compositionally biased region" description="Acidic residues" evidence="2">
    <location>
        <begin position="19"/>
        <end position="30"/>
    </location>
</feature>
<evidence type="ECO:0000256" key="2">
    <source>
        <dbReference type="SAM" id="MobiDB-lite"/>
    </source>
</evidence>
<feature type="region of interest" description="Disordered" evidence="2">
    <location>
        <begin position="1"/>
        <end position="82"/>
    </location>
</feature>
<keyword evidence="3" id="KW-0472">Membrane</keyword>
<proteinExistence type="predicted"/>
<evidence type="ECO:0000313" key="5">
    <source>
        <dbReference type="Proteomes" id="UP001165085"/>
    </source>
</evidence>
<dbReference type="OrthoDB" id="10653913at2759"/>
<feature type="region of interest" description="Disordered" evidence="2">
    <location>
        <begin position="94"/>
        <end position="115"/>
    </location>
</feature>
<organism evidence="4 5">
    <name type="scientific">Triparma strigata</name>
    <dbReference type="NCBI Taxonomy" id="1606541"/>
    <lineage>
        <taxon>Eukaryota</taxon>
        <taxon>Sar</taxon>
        <taxon>Stramenopiles</taxon>
        <taxon>Ochrophyta</taxon>
        <taxon>Bolidophyceae</taxon>
        <taxon>Parmales</taxon>
        <taxon>Triparmaceae</taxon>
        <taxon>Triparma</taxon>
    </lineage>
</organism>
<evidence type="ECO:0000313" key="4">
    <source>
        <dbReference type="EMBL" id="GMH79098.1"/>
    </source>
</evidence>
<feature type="coiled-coil region" evidence="1">
    <location>
        <begin position="307"/>
        <end position="334"/>
    </location>
</feature>
<evidence type="ECO:0000256" key="1">
    <source>
        <dbReference type="SAM" id="Coils"/>
    </source>
</evidence>
<feature type="compositionally biased region" description="Basic and acidic residues" evidence="2">
    <location>
        <begin position="57"/>
        <end position="79"/>
    </location>
</feature>
<evidence type="ECO:0000256" key="3">
    <source>
        <dbReference type="SAM" id="Phobius"/>
    </source>
</evidence>
<protein>
    <submittedName>
        <fullName evidence="4">Uncharacterized protein</fullName>
    </submittedName>
</protein>
<keyword evidence="5" id="KW-1185">Reference proteome</keyword>
<sequence>MSTRHINALRHQDQGQTVDEFDVDESSSESEVERRVDWTGLMDGDSSSSSSEEEEEEMRRARQSQHETRREPQLEPRDEPQEEDLDAILKPFINSNSSETDAGTDAHNNTTNPSFLFPPPPILKLNLPPYSKPYSPAWLSNFKSPPSTVPFSLPHPTLEQLLTNLYYHPTSLPTLELLLPLLEKLQTFSHPRLLLSLRYLCYLDRRPTPPFANDPSSPFSTACRILLLDSGHTPSTVESLKSYFLTTRSLLDSSTSSLISRDIISPLSLDYHGSPTEVLTCIESEVRYWSGTRDSESINFDKYIRKLVKTSREKERKEDIINKKEEEVEEMLDRPLMYVFFWDMCRPYKGWKGYIVFLIVSLNVIDILIKLIFQ</sequence>
<gene>
    <name evidence="4" type="ORF">TrST_g1200</name>
</gene>